<dbReference type="CDD" id="cd18186">
    <property type="entry name" value="BTB_POZ_ZBTB_KLHL-like"/>
    <property type="match status" value="1"/>
</dbReference>
<feature type="domain" description="BTB" evidence="2">
    <location>
        <begin position="50"/>
        <end position="124"/>
    </location>
</feature>
<dbReference type="Pfam" id="PF00651">
    <property type="entry name" value="BTB"/>
    <property type="match status" value="1"/>
</dbReference>
<dbReference type="EMBL" id="ML213509">
    <property type="protein sequence ID" value="TFK52351.1"/>
    <property type="molecule type" value="Genomic_DNA"/>
</dbReference>
<accession>A0A5C3NFP5</accession>
<dbReference type="Gene3D" id="3.30.710.10">
    <property type="entry name" value="Potassium Channel Kv1.1, Chain A"/>
    <property type="match status" value="1"/>
</dbReference>
<evidence type="ECO:0000256" key="1">
    <source>
        <dbReference type="SAM" id="MobiDB-lite"/>
    </source>
</evidence>
<dbReference type="InterPro" id="IPR000210">
    <property type="entry name" value="BTB/POZ_dom"/>
</dbReference>
<name>A0A5C3NFP5_9AGAM</name>
<dbReference type="SUPFAM" id="SSF54695">
    <property type="entry name" value="POZ domain"/>
    <property type="match status" value="1"/>
</dbReference>
<evidence type="ECO:0000313" key="3">
    <source>
        <dbReference type="EMBL" id="TFK52351.1"/>
    </source>
</evidence>
<dbReference type="SMART" id="SM00225">
    <property type="entry name" value="BTB"/>
    <property type="match status" value="1"/>
</dbReference>
<sequence length="378" mass="42745">MDAQTAEDGWDNLGPARKRQRTDHLEDTKELVITDRETLVRDDKYYRADGDCIIKVENTLFKIHRFLLARDSSAFQNMFSFPTNDKEVVEGSSDEYPVPLIGDTAEKFRVLLSVMYALPLELQAYNSTTAAIDSLMTIAEMTNKYHFTTMETWAVDALHNVLSGAYGKPQTDLATCNSTTLARLLETAILCNHTGLRSLIVSKWANRILLRDIGPALAIVVADRHALRSLQGIAYYVQLMEVGSDPQKLRADTTLNRDQRARLLSGHWSLVKLWDRLRISAPAFQRSDGCTFHSHGCSKVWEDQWLEAGKNEKTLAYSSADVLGRLRCMKENLMMNGEIVLRLTPQCRKAAVESLWRTIKEVEDGLADHFSDLTQCPE</sequence>
<reference evidence="3 4" key="1">
    <citation type="journal article" date="2019" name="Nat. Ecol. Evol.">
        <title>Megaphylogeny resolves global patterns of mushroom evolution.</title>
        <authorList>
            <person name="Varga T."/>
            <person name="Krizsan K."/>
            <person name="Foldi C."/>
            <person name="Dima B."/>
            <person name="Sanchez-Garcia M."/>
            <person name="Sanchez-Ramirez S."/>
            <person name="Szollosi G.J."/>
            <person name="Szarkandi J.G."/>
            <person name="Papp V."/>
            <person name="Albert L."/>
            <person name="Andreopoulos W."/>
            <person name="Angelini C."/>
            <person name="Antonin V."/>
            <person name="Barry K.W."/>
            <person name="Bougher N.L."/>
            <person name="Buchanan P."/>
            <person name="Buyck B."/>
            <person name="Bense V."/>
            <person name="Catcheside P."/>
            <person name="Chovatia M."/>
            <person name="Cooper J."/>
            <person name="Damon W."/>
            <person name="Desjardin D."/>
            <person name="Finy P."/>
            <person name="Geml J."/>
            <person name="Haridas S."/>
            <person name="Hughes K."/>
            <person name="Justo A."/>
            <person name="Karasinski D."/>
            <person name="Kautmanova I."/>
            <person name="Kiss B."/>
            <person name="Kocsube S."/>
            <person name="Kotiranta H."/>
            <person name="LaButti K.M."/>
            <person name="Lechner B.E."/>
            <person name="Liimatainen K."/>
            <person name="Lipzen A."/>
            <person name="Lukacs Z."/>
            <person name="Mihaltcheva S."/>
            <person name="Morgado L.N."/>
            <person name="Niskanen T."/>
            <person name="Noordeloos M.E."/>
            <person name="Ohm R.A."/>
            <person name="Ortiz-Santana B."/>
            <person name="Ovrebo C."/>
            <person name="Racz N."/>
            <person name="Riley R."/>
            <person name="Savchenko A."/>
            <person name="Shiryaev A."/>
            <person name="Soop K."/>
            <person name="Spirin V."/>
            <person name="Szebenyi C."/>
            <person name="Tomsovsky M."/>
            <person name="Tulloss R.E."/>
            <person name="Uehling J."/>
            <person name="Grigoriev I.V."/>
            <person name="Vagvolgyi C."/>
            <person name="Papp T."/>
            <person name="Martin F.M."/>
            <person name="Miettinen O."/>
            <person name="Hibbett D.S."/>
            <person name="Nagy L.G."/>
        </authorList>
    </citation>
    <scope>NUCLEOTIDE SEQUENCE [LARGE SCALE GENOMIC DNA]</scope>
    <source>
        <strain evidence="3 4">OMC1185</strain>
    </source>
</reference>
<keyword evidence="4" id="KW-1185">Reference proteome</keyword>
<feature type="region of interest" description="Disordered" evidence="1">
    <location>
        <begin position="1"/>
        <end position="22"/>
    </location>
</feature>
<dbReference type="OrthoDB" id="3157337at2759"/>
<proteinExistence type="predicted"/>
<protein>
    <recommendedName>
        <fullName evidence="2">BTB domain-containing protein</fullName>
    </recommendedName>
</protein>
<dbReference type="Proteomes" id="UP000305948">
    <property type="component" value="Unassembled WGS sequence"/>
</dbReference>
<evidence type="ECO:0000259" key="2">
    <source>
        <dbReference type="PROSITE" id="PS50097"/>
    </source>
</evidence>
<evidence type="ECO:0000313" key="4">
    <source>
        <dbReference type="Proteomes" id="UP000305948"/>
    </source>
</evidence>
<gene>
    <name evidence="3" type="ORF">OE88DRAFT_1698157</name>
</gene>
<dbReference type="InterPro" id="IPR011333">
    <property type="entry name" value="SKP1/BTB/POZ_sf"/>
</dbReference>
<dbReference type="AlphaFoldDB" id="A0A5C3NFP5"/>
<organism evidence="3 4">
    <name type="scientific">Heliocybe sulcata</name>
    <dbReference type="NCBI Taxonomy" id="5364"/>
    <lineage>
        <taxon>Eukaryota</taxon>
        <taxon>Fungi</taxon>
        <taxon>Dikarya</taxon>
        <taxon>Basidiomycota</taxon>
        <taxon>Agaricomycotina</taxon>
        <taxon>Agaricomycetes</taxon>
        <taxon>Gloeophyllales</taxon>
        <taxon>Gloeophyllaceae</taxon>
        <taxon>Heliocybe</taxon>
    </lineage>
</organism>
<dbReference type="PROSITE" id="PS50097">
    <property type="entry name" value="BTB"/>
    <property type="match status" value="1"/>
</dbReference>